<dbReference type="RefSeq" id="XP_018188435.1">
    <property type="nucleotide sequence ID" value="XM_018331081.1"/>
</dbReference>
<dbReference type="InParanoid" id="A0A165H1Y3"/>
<dbReference type="FunCoup" id="A0A165H1Y3">
    <property type="interactions" value="51"/>
</dbReference>
<dbReference type="SMART" id="SM00693">
    <property type="entry name" value="DysFN"/>
    <property type="match status" value="1"/>
</dbReference>
<gene>
    <name evidence="8" type="ORF">L228DRAFT_238782</name>
</gene>
<evidence type="ECO:0000256" key="1">
    <source>
        <dbReference type="ARBA" id="ARBA00004127"/>
    </source>
</evidence>
<feature type="region of interest" description="Disordered" evidence="5">
    <location>
        <begin position="1"/>
        <end position="21"/>
    </location>
</feature>
<keyword evidence="3 6" id="KW-1133">Transmembrane helix</keyword>
<evidence type="ECO:0000256" key="3">
    <source>
        <dbReference type="ARBA" id="ARBA00022989"/>
    </source>
</evidence>
<keyword evidence="9" id="KW-1185">Reference proteome</keyword>
<organism evidence="8 9">
    <name type="scientific">Xylona heveae (strain CBS 132557 / TC161)</name>
    <dbReference type="NCBI Taxonomy" id="1328760"/>
    <lineage>
        <taxon>Eukaryota</taxon>
        <taxon>Fungi</taxon>
        <taxon>Dikarya</taxon>
        <taxon>Ascomycota</taxon>
        <taxon>Pezizomycotina</taxon>
        <taxon>Xylonomycetes</taxon>
        <taxon>Xylonales</taxon>
        <taxon>Xylonaceae</taxon>
        <taxon>Xylona</taxon>
    </lineage>
</organism>
<protein>
    <submittedName>
        <fullName evidence="8">Pex24p-domain-containing protein</fullName>
    </submittedName>
</protein>
<evidence type="ECO:0000313" key="8">
    <source>
        <dbReference type="EMBL" id="KZF22880.1"/>
    </source>
</evidence>
<sequence length="550" mass="60768">MSTAAAHPSENGASPQGPGLNPPTFASFSPVTLGRPSSSARQRSTILVHQKSPLLVATPPQITRALAYSYPFLLPLNRFAGLLSWTTGDPWESFLLLAGFWAVVLYGDLVIQFSGPIIIVLSLMLGMYSRRYSPLSSTGLTGEKAKRGHKRDDSDGNTRHYKSLDEIVETLRVFTSRCNVLLDPFIQLTEFLSTQRTATSATTRPALTTLFLRILLLTPLWIALTLPPFYIITTRRVVLTTGTLTLSWHSRPARAARAIIWRSLLIRRLCSIITGLDFTGATRGNSSLKHNGVAHKAPPRVKTANELSALAVAKGSSDSSGVHFTFILFENQRRWIGLGWTSSLLTYERAPWTDEYLNPTPPKEQFQLPEVEGGHAKWRWAEGSEWQVEGAGDRKDDDSDGWIYYDNKWHDGRRGQDGWGRYTRRRKWYRDAELVETSPGDNSNEPASKVPSQASKGAESASEDGKGSNEILMDANPAQKGDDGTIESRSRKKGWFRRSSKGSTTSDGKAASGASVALSDTNEDDHHDIHQEPTREVDWGVGDDARMGLG</sequence>
<proteinExistence type="predicted"/>
<keyword evidence="2 6" id="KW-0812">Transmembrane</keyword>
<dbReference type="PANTHER" id="PTHR31679:SF2">
    <property type="entry name" value="PEROXISOMAL MEMBRANE PROTEIN PEX30-RELATED"/>
    <property type="match status" value="1"/>
</dbReference>
<feature type="region of interest" description="Disordered" evidence="5">
    <location>
        <begin position="136"/>
        <end position="157"/>
    </location>
</feature>
<dbReference type="GO" id="GO:0005778">
    <property type="term" value="C:peroxisomal membrane"/>
    <property type="evidence" value="ECO:0007669"/>
    <property type="project" value="TreeGrafter"/>
</dbReference>
<feature type="domain" description="Peroxin/Ferlin" evidence="7">
    <location>
        <begin position="321"/>
        <end position="389"/>
    </location>
</feature>
<feature type="compositionally biased region" description="Basic and acidic residues" evidence="5">
    <location>
        <begin position="524"/>
        <end position="550"/>
    </location>
</feature>
<evidence type="ECO:0000256" key="2">
    <source>
        <dbReference type="ARBA" id="ARBA00022692"/>
    </source>
</evidence>
<feature type="transmembrane region" description="Helical" evidence="6">
    <location>
        <begin position="94"/>
        <end position="125"/>
    </location>
</feature>
<dbReference type="InterPro" id="IPR010482">
    <property type="entry name" value="TECPR1-like_DysF"/>
</dbReference>
<comment type="subcellular location">
    <subcellularLocation>
        <location evidence="1">Endomembrane system</location>
        <topology evidence="1">Multi-pass membrane protein</topology>
    </subcellularLocation>
</comment>
<evidence type="ECO:0000256" key="4">
    <source>
        <dbReference type="ARBA" id="ARBA00023136"/>
    </source>
</evidence>
<dbReference type="InterPro" id="IPR006614">
    <property type="entry name" value="Peroxin/Ferlin"/>
</dbReference>
<dbReference type="GeneID" id="28896218"/>
<dbReference type="STRING" id="1328760.A0A165H1Y3"/>
<keyword evidence="4 6" id="KW-0472">Membrane</keyword>
<dbReference type="OMA" id="PPFYILT"/>
<dbReference type="Proteomes" id="UP000076632">
    <property type="component" value="Unassembled WGS sequence"/>
</dbReference>
<name>A0A165H1Y3_XYLHT</name>
<dbReference type="EMBL" id="KV407458">
    <property type="protein sequence ID" value="KZF22880.1"/>
    <property type="molecule type" value="Genomic_DNA"/>
</dbReference>
<dbReference type="OrthoDB" id="5586090at2759"/>
<dbReference type="GO" id="GO:0007031">
    <property type="term" value="P:peroxisome organization"/>
    <property type="evidence" value="ECO:0007669"/>
    <property type="project" value="UniProtKB-ARBA"/>
</dbReference>
<feature type="compositionally biased region" description="Basic and acidic residues" evidence="5">
    <location>
        <begin position="480"/>
        <end position="489"/>
    </location>
</feature>
<evidence type="ECO:0000313" key="9">
    <source>
        <dbReference type="Proteomes" id="UP000076632"/>
    </source>
</evidence>
<dbReference type="InterPro" id="IPR052646">
    <property type="entry name" value="Peroxisomal_PEX28-32"/>
</dbReference>
<accession>A0A165H1Y3</accession>
<feature type="compositionally biased region" description="Polar residues" evidence="5">
    <location>
        <begin position="439"/>
        <end position="455"/>
    </location>
</feature>
<dbReference type="AlphaFoldDB" id="A0A165H1Y3"/>
<evidence type="ECO:0000259" key="7">
    <source>
        <dbReference type="SMART" id="SM00693"/>
    </source>
</evidence>
<dbReference type="Pfam" id="PF06398">
    <property type="entry name" value="Pex24p"/>
    <property type="match status" value="1"/>
</dbReference>
<evidence type="ECO:0000256" key="5">
    <source>
        <dbReference type="SAM" id="MobiDB-lite"/>
    </source>
</evidence>
<feature type="transmembrane region" description="Helical" evidence="6">
    <location>
        <begin position="210"/>
        <end position="231"/>
    </location>
</feature>
<reference evidence="8 9" key="1">
    <citation type="journal article" date="2016" name="Fungal Biol.">
        <title>The genome of Xylona heveae provides a window into fungal endophytism.</title>
        <authorList>
            <person name="Gazis R."/>
            <person name="Kuo A."/>
            <person name="Riley R."/>
            <person name="LaButti K."/>
            <person name="Lipzen A."/>
            <person name="Lin J."/>
            <person name="Amirebrahimi M."/>
            <person name="Hesse C.N."/>
            <person name="Spatafora J.W."/>
            <person name="Henrissat B."/>
            <person name="Hainaut M."/>
            <person name="Grigoriev I.V."/>
            <person name="Hibbett D.S."/>
        </authorList>
    </citation>
    <scope>NUCLEOTIDE SEQUENCE [LARGE SCALE GENOMIC DNA]</scope>
    <source>
        <strain evidence="8 9">TC161</strain>
    </source>
</reference>
<evidence type="ECO:0000256" key="6">
    <source>
        <dbReference type="SAM" id="Phobius"/>
    </source>
</evidence>
<dbReference type="PANTHER" id="PTHR31679">
    <property type="entry name" value="PEROXISOMAL MEMBRANE PROTEIN PEX30-RELATED"/>
    <property type="match status" value="1"/>
</dbReference>
<dbReference type="GO" id="GO:0012505">
    <property type="term" value="C:endomembrane system"/>
    <property type="evidence" value="ECO:0007669"/>
    <property type="project" value="UniProtKB-SubCell"/>
</dbReference>
<feature type="compositionally biased region" description="Basic residues" evidence="5">
    <location>
        <begin position="490"/>
        <end position="500"/>
    </location>
</feature>
<feature type="region of interest" description="Disordered" evidence="5">
    <location>
        <begin position="435"/>
        <end position="550"/>
    </location>
</feature>